<organism evidence="1">
    <name type="scientific">uncultured Coleofasciculus sp</name>
    <dbReference type="NCBI Taxonomy" id="1267456"/>
    <lineage>
        <taxon>Bacteria</taxon>
        <taxon>Bacillati</taxon>
        <taxon>Cyanobacteriota</taxon>
        <taxon>Cyanophyceae</taxon>
        <taxon>Coleofasciculales</taxon>
        <taxon>Coleofasciculaceae</taxon>
        <taxon>Coleofasciculus</taxon>
        <taxon>environmental samples</taxon>
    </lineage>
</organism>
<evidence type="ECO:0000313" key="1">
    <source>
        <dbReference type="EMBL" id="CAA9287513.1"/>
    </source>
</evidence>
<protein>
    <submittedName>
        <fullName evidence="1">Uncharacterized protein</fullName>
    </submittedName>
</protein>
<name>A0A6J4JU26_9CYAN</name>
<dbReference type="AlphaFoldDB" id="A0A6J4JU26"/>
<gene>
    <name evidence="1" type="ORF">AVDCRST_MAG92-4038</name>
</gene>
<sequence length="38" mass="4413">MRRQERIPSARFNQLNNFEAASGVGLFVEQVYCNLQLI</sequence>
<reference evidence="1" key="1">
    <citation type="submission" date="2020-02" db="EMBL/GenBank/DDBJ databases">
        <authorList>
            <person name="Meier V. D."/>
        </authorList>
    </citation>
    <scope>NUCLEOTIDE SEQUENCE</scope>
    <source>
        <strain evidence="1">AVDCRST_MAG92</strain>
    </source>
</reference>
<dbReference type="EMBL" id="CADCTM010000703">
    <property type="protein sequence ID" value="CAA9287513.1"/>
    <property type="molecule type" value="Genomic_DNA"/>
</dbReference>
<proteinExistence type="predicted"/>
<accession>A0A6J4JU26</accession>